<dbReference type="RefSeq" id="WP_257858464.1">
    <property type="nucleotide sequence ID" value="NZ_CP102517.1"/>
</dbReference>
<evidence type="ECO:0000256" key="1">
    <source>
        <dbReference type="SAM" id="MobiDB-lite"/>
    </source>
</evidence>
<proteinExistence type="predicted"/>
<sequence length="112" mass="12224">MTRNDTNVWVGEDDDHHLLGREVIHPGTERTGTVGTVFIRTSKVTGKPVGRTAHMRPMDGSGREWTADPPRAETPAPARPGRGRGRPVTGPRAWVGDQVKDAGRRAERIANP</sequence>
<evidence type="ECO:0000313" key="3">
    <source>
        <dbReference type="Proteomes" id="UP001057738"/>
    </source>
</evidence>
<dbReference type="Proteomes" id="UP001057738">
    <property type="component" value="Plasmid pshk1"/>
</dbReference>
<evidence type="ECO:0000313" key="2">
    <source>
        <dbReference type="EMBL" id="UUY52765.1"/>
    </source>
</evidence>
<keyword evidence="3" id="KW-1185">Reference proteome</keyword>
<accession>A0ABY5Q9B0</accession>
<gene>
    <name evidence="2" type="ORF">NRK68_36535</name>
</gene>
<dbReference type="GeneID" id="95579046"/>
<feature type="compositionally biased region" description="Low complexity" evidence="1">
    <location>
        <begin position="73"/>
        <end position="93"/>
    </location>
</feature>
<feature type="region of interest" description="Disordered" evidence="1">
    <location>
        <begin position="43"/>
        <end position="112"/>
    </location>
</feature>
<dbReference type="EMBL" id="CP102517">
    <property type="protein sequence ID" value="UUY52765.1"/>
    <property type="molecule type" value="Genomic_DNA"/>
</dbReference>
<reference evidence="2" key="1">
    <citation type="submission" date="2022-08" db="EMBL/GenBank/DDBJ databases">
        <authorList>
            <person name="Tian L."/>
        </authorList>
    </citation>
    <scope>NUCLEOTIDE SEQUENCE</scope>
    <source>
        <strain evidence="2">CM253</strain>
        <plasmid evidence="2">pshk1</plasmid>
    </source>
</reference>
<feature type="compositionally biased region" description="Basic and acidic residues" evidence="1">
    <location>
        <begin position="98"/>
        <end position="112"/>
    </location>
</feature>
<keyword evidence="2" id="KW-0614">Plasmid</keyword>
<geneLocation type="plasmid" evidence="2 3">
    <name>pshk1</name>
</geneLocation>
<name>A0ABY5Q9B0_9ACTN</name>
<organism evidence="2 3">
    <name type="scientific">Streptomyces yangpuensis</name>
    <dbReference type="NCBI Taxonomy" id="1648182"/>
    <lineage>
        <taxon>Bacteria</taxon>
        <taxon>Bacillati</taxon>
        <taxon>Actinomycetota</taxon>
        <taxon>Actinomycetes</taxon>
        <taxon>Kitasatosporales</taxon>
        <taxon>Streptomycetaceae</taxon>
        <taxon>Streptomyces</taxon>
    </lineage>
</organism>
<protein>
    <submittedName>
        <fullName evidence="2">Uncharacterized protein</fullName>
    </submittedName>
</protein>